<dbReference type="PROSITE" id="PS51194">
    <property type="entry name" value="HELICASE_CTER"/>
    <property type="match status" value="1"/>
</dbReference>
<evidence type="ECO:0000259" key="3">
    <source>
        <dbReference type="PROSITE" id="PS51192"/>
    </source>
</evidence>
<dbReference type="GO" id="GO:0036121">
    <property type="term" value="F:double-stranded DNA helicase activity"/>
    <property type="evidence" value="ECO:0007669"/>
    <property type="project" value="TreeGrafter"/>
</dbReference>
<dbReference type="GO" id="GO:0000403">
    <property type="term" value="F:Y-form DNA binding"/>
    <property type="evidence" value="ECO:0007669"/>
    <property type="project" value="TreeGrafter"/>
</dbReference>
<dbReference type="EMBL" id="JANBPY010000072">
    <property type="protein sequence ID" value="KAJ1969313.1"/>
    <property type="molecule type" value="Genomic_DNA"/>
</dbReference>
<evidence type="ECO:0000313" key="6">
    <source>
        <dbReference type="Proteomes" id="UP001150925"/>
    </source>
</evidence>
<dbReference type="SUPFAM" id="SSF52540">
    <property type="entry name" value="P-loop containing nucleoside triphosphate hydrolases"/>
    <property type="match status" value="1"/>
</dbReference>
<gene>
    <name evidence="5" type="primary">irc3</name>
    <name evidence="5" type="ORF">IWQ62_000703</name>
</gene>
<dbReference type="GO" id="GO:0032042">
    <property type="term" value="P:mitochondrial DNA metabolic process"/>
    <property type="evidence" value="ECO:0007669"/>
    <property type="project" value="TreeGrafter"/>
</dbReference>
<name>A0A9W8AVC3_9FUNG</name>
<dbReference type="CDD" id="cd18799">
    <property type="entry name" value="SF2_C_EcoAI-like"/>
    <property type="match status" value="1"/>
</dbReference>
<dbReference type="InterPro" id="IPR006935">
    <property type="entry name" value="Helicase/UvrB_N"/>
</dbReference>
<dbReference type="OrthoDB" id="16911at2759"/>
<dbReference type="AlphaFoldDB" id="A0A9W8AVC3"/>
<keyword evidence="1 5" id="KW-0347">Helicase</keyword>
<keyword evidence="1 5" id="KW-0067">ATP-binding</keyword>
<feature type="domain" description="Helicase ATP-binding" evidence="3">
    <location>
        <begin position="93"/>
        <end position="257"/>
    </location>
</feature>
<feature type="domain" description="Helicase C-terminal" evidence="4">
    <location>
        <begin position="310"/>
        <end position="456"/>
    </location>
</feature>
<accession>A0A9W8AVC3</accession>
<dbReference type="GO" id="GO:0016787">
    <property type="term" value="F:hydrolase activity"/>
    <property type="evidence" value="ECO:0007669"/>
    <property type="project" value="InterPro"/>
</dbReference>
<organism evidence="5 6">
    <name type="scientific">Dispira parvispora</name>
    <dbReference type="NCBI Taxonomy" id="1520584"/>
    <lineage>
        <taxon>Eukaryota</taxon>
        <taxon>Fungi</taxon>
        <taxon>Fungi incertae sedis</taxon>
        <taxon>Zoopagomycota</taxon>
        <taxon>Kickxellomycotina</taxon>
        <taxon>Dimargaritomycetes</taxon>
        <taxon>Dimargaritales</taxon>
        <taxon>Dimargaritaceae</taxon>
        <taxon>Dispira</taxon>
    </lineage>
</organism>
<evidence type="ECO:0000256" key="1">
    <source>
        <dbReference type="ARBA" id="ARBA00022806"/>
    </source>
</evidence>
<dbReference type="SMART" id="SM00490">
    <property type="entry name" value="HELICc"/>
    <property type="match status" value="1"/>
</dbReference>
<dbReference type="SMART" id="SM00487">
    <property type="entry name" value="DEXDc"/>
    <property type="match status" value="1"/>
</dbReference>
<sequence length="710" mass="79527">MRPFCHSKWVRLHRDLTGLTLTAVRQRYPFGLGRPLVRSWTVSNLAGTRPRCLTTVTQENESSTLAVPEPTSDHPANPTLRPYQQECIQQCLAHLKRGIRRQAVSLPVGSGKTVVFANLITQIPEPTPGANKTLVLAHREELLHQACRQISRFAPQLSVDLEQGRHRAAPSADVVVASVMTLGRANSLRLQRFDPSRFKCIIIDEAHHIAAASYQRVLQYFDADTPQTSVVVWGCSATLQRHDRKSLAVAFDYITYHRDFLTMIQEKWLCDLKVTEVRTNTDLTKLRTVDGDFAVAQLATRVNTDVRNTMIVRAWKKLATDRRSTLVFAVDVAHVTTLYREFQRYGVSVEMITGSTRPEDRYDILQRFREHQFSVLVNCAILTEGTDIPNIDCVVMARPTRSSVLYQQMVGRGLRLSPGKSECLVIDFVDSLRSGATVLTAPTLTGLAPDTTLDGDTLSDDTPLPSVSTPGLLDQSSANQLGEESDDAVNGQDSLPLEVLFTHHLNPFYVNDPNSNDVPIHRTSGVAWVFVKKGLYAACIKPSSYNFVKQQDDGKWEAFHRRQLNTVNPQNRAKRRYFWAPQETLASNLDTLADAIRCSDIWIQKKYGMWATRQRFQVWRRNPASEAQVEALRKFKLEITSEVQAKLTKGMAGDLLLTLKLGAGKGGRNFLRSIMSPKSAAAEKERTRVTTKSARLAPLTVGPVVEVETI</sequence>
<evidence type="ECO:0000256" key="2">
    <source>
        <dbReference type="SAM" id="MobiDB-lite"/>
    </source>
</evidence>
<dbReference type="InterPro" id="IPR001650">
    <property type="entry name" value="Helicase_C-like"/>
</dbReference>
<evidence type="ECO:0000259" key="4">
    <source>
        <dbReference type="PROSITE" id="PS51194"/>
    </source>
</evidence>
<dbReference type="GO" id="GO:0005524">
    <property type="term" value="F:ATP binding"/>
    <property type="evidence" value="ECO:0007669"/>
    <property type="project" value="InterPro"/>
</dbReference>
<reference evidence="5" key="1">
    <citation type="submission" date="2022-07" db="EMBL/GenBank/DDBJ databases">
        <title>Phylogenomic reconstructions and comparative analyses of Kickxellomycotina fungi.</title>
        <authorList>
            <person name="Reynolds N.K."/>
            <person name="Stajich J.E."/>
            <person name="Barry K."/>
            <person name="Grigoriev I.V."/>
            <person name="Crous P."/>
            <person name="Smith M.E."/>
        </authorList>
    </citation>
    <scope>NUCLEOTIDE SEQUENCE</scope>
    <source>
        <strain evidence="5">RSA 1196</strain>
    </source>
</reference>
<dbReference type="InterPro" id="IPR014001">
    <property type="entry name" value="Helicase_ATP-bd"/>
</dbReference>
<dbReference type="PANTHER" id="PTHR47396">
    <property type="entry name" value="TYPE I RESTRICTION ENZYME ECOKI R PROTEIN"/>
    <property type="match status" value="1"/>
</dbReference>
<dbReference type="Gene3D" id="3.40.50.300">
    <property type="entry name" value="P-loop containing nucleotide triphosphate hydrolases"/>
    <property type="match status" value="2"/>
</dbReference>
<dbReference type="Pfam" id="PF04851">
    <property type="entry name" value="ResIII"/>
    <property type="match status" value="1"/>
</dbReference>
<dbReference type="Pfam" id="PF00271">
    <property type="entry name" value="Helicase_C"/>
    <property type="match status" value="1"/>
</dbReference>
<dbReference type="PROSITE" id="PS51192">
    <property type="entry name" value="HELICASE_ATP_BIND_1"/>
    <property type="match status" value="1"/>
</dbReference>
<dbReference type="PANTHER" id="PTHR47396:SF1">
    <property type="entry name" value="ATP-DEPENDENT HELICASE IRC3-RELATED"/>
    <property type="match status" value="1"/>
</dbReference>
<keyword evidence="6" id="KW-1185">Reference proteome</keyword>
<dbReference type="InterPro" id="IPR050742">
    <property type="entry name" value="Helicase_Restrict-Modif_Enz"/>
</dbReference>
<dbReference type="GO" id="GO:0005759">
    <property type="term" value="C:mitochondrial matrix"/>
    <property type="evidence" value="ECO:0007669"/>
    <property type="project" value="TreeGrafter"/>
</dbReference>
<evidence type="ECO:0000313" key="5">
    <source>
        <dbReference type="EMBL" id="KAJ1969313.1"/>
    </source>
</evidence>
<feature type="compositionally biased region" description="Low complexity" evidence="2">
    <location>
        <begin position="449"/>
        <end position="465"/>
    </location>
</feature>
<dbReference type="Proteomes" id="UP001150925">
    <property type="component" value="Unassembled WGS sequence"/>
</dbReference>
<dbReference type="InterPro" id="IPR027417">
    <property type="entry name" value="P-loop_NTPase"/>
</dbReference>
<dbReference type="GO" id="GO:0061749">
    <property type="term" value="F:forked DNA-dependent helicase activity"/>
    <property type="evidence" value="ECO:0007669"/>
    <property type="project" value="TreeGrafter"/>
</dbReference>
<keyword evidence="1 5" id="KW-0378">Hydrolase</keyword>
<protein>
    <submittedName>
        <fullName evidence="5">DEAD DEAH box helicase</fullName>
    </submittedName>
</protein>
<keyword evidence="1 5" id="KW-0547">Nucleotide-binding</keyword>
<proteinExistence type="predicted"/>
<dbReference type="GO" id="GO:0070125">
    <property type="term" value="P:mitochondrial translational elongation"/>
    <property type="evidence" value="ECO:0007669"/>
    <property type="project" value="TreeGrafter"/>
</dbReference>
<feature type="compositionally biased region" description="Polar residues" evidence="2">
    <location>
        <begin position="466"/>
        <end position="482"/>
    </location>
</feature>
<comment type="caution">
    <text evidence="5">The sequence shown here is derived from an EMBL/GenBank/DDBJ whole genome shotgun (WGS) entry which is preliminary data.</text>
</comment>
<feature type="region of interest" description="Disordered" evidence="2">
    <location>
        <begin position="449"/>
        <end position="489"/>
    </location>
</feature>